<dbReference type="AlphaFoldDB" id="A0A218WHR4"/>
<evidence type="ECO:0000313" key="2">
    <source>
        <dbReference type="EMBL" id="OWM72048.1"/>
    </source>
</evidence>
<sequence>MDLQTCDDGSETGGIDSMGDSSAFERAQNPDGPFHQNIHISRVFSCTVDLREASSLYSPERFLTLHSSGI</sequence>
<dbReference type="EMBL" id="MTKT01004293">
    <property type="protein sequence ID" value="OWM72048.1"/>
    <property type="molecule type" value="Genomic_DNA"/>
</dbReference>
<gene>
    <name evidence="2" type="ORF">CDL15_Pgr017931</name>
</gene>
<reference evidence="3" key="1">
    <citation type="journal article" date="2017" name="Plant J.">
        <title>The pomegranate (Punica granatum L.) genome and the genomics of punicalagin biosynthesis.</title>
        <authorList>
            <person name="Qin G."/>
            <person name="Xu C."/>
            <person name="Ming R."/>
            <person name="Tang H."/>
            <person name="Guyot R."/>
            <person name="Kramer E.M."/>
            <person name="Hu Y."/>
            <person name="Yi X."/>
            <person name="Qi Y."/>
            <person name="Xu X."/>
            <person name="Gao Z."/>
            <person name="Pan H."/>
            <person name="Jian J."/>
            <person name="Tian Y."/>
            <person name="Yue Z."/>
            <person name="Xu Y."/>
        </authorList>
    </citation>
    <scope>NUCLEOTIDE SEQUENCE [LARGE SCALE GENOMIC DNA]</scope>
    <source>
        <strain evidence="3">cv. Dabenzi</strain>
    </source>
</reference>
<name>A0A218WHR4_PUNGR</name>
<accession>A0A218WHR4</accession>
<evidence type="ECO:0000313" key="3">
    <source>
        <dbReference type="Proteomes" id="UP000197138"/>
    </source>
</evidence>
<feature type="region of interest" description="Disordered" evidence="1">
    <location>
        <begin position="1"/>
        <end position="33"/>
    </location>
</feature>
<organism evidence="2 3">
    <name type="scientific">Punica granatum</name>
    <name type="common">Pomegranate</name>
    <dbReference type="NCBI Taxonomy" id="22663"/>
    <lineage>
        <taxon>Eukaryota</taxon>
        <taxon>Viridiplantae</taxon>
        <taxon>Streptophyta</taxon>
        <taxon>Embryophyta</taxon>
        <taxon>Tracheophyta</taxon>
        <taxon>Spermatophyta</taxon>
        <taxon>Magnoliopsida</taxon>
        <taxon>eudicotyledons</taxon>
        <taxon>Gunneridae</taxon>
        <taxon>Pentapetalae</taxon>
        <taxon>rosids</taxon>
        <taxon>malvids</taxon>
        <taxon>Myrtales</taxon>
        <taxon>Lythraceae</taxon>
        <taxon>Punica</taxon>
    </lineage>
</organism>
<comment type="caution">
    <text evidence="2">The sequence shown here is derived from an EMBL/GenBank/DDBJ whole genome shotgun (WGS) entry which is preliminary data.</text>
</comment>
<protein>
    <submittedName>
        <fullName evidence="2">Uncharacterized protein</fullName>
    </submittedName>
</protein>
<evidence type="ECO:0000256" key="1">
    <source>
        <dbReference type="SAM" id="MobiDB-lite"/>
    </source>
</evidence>
<dbReference type="Proteomes" id="UP000197138">
    <property type="component" value="Unassembled WGS sequence"/>
</dbReference>
<proteinExistence type="predicted"/>